<accession>A0A9P6PNL0</accession>
<name>A0A9P6PNL0_9FUNG</name>
<evidence type="ECO:0000313" key="4">
    <source>
        <dbReference type="Proteomes" id="UP000807716"/>
    </source>
</evidence>
<evidence type="ECO:0000313" key="3">
    <source>
        <dbReference type="EMBL" id="KAG0248902.1"/>
    </source>
</evidence>
<dbReference type="Pfam" id="PF05922">
    <property type="entry name" value="Inhibitor_I9"/>
    <property type="match status" value="1"/>
</dbReference>
<dbReference type="EMBL" id="JAAAJB010001134">
    <property type="protein sequence ID" value="KAG0248902.1"/>
    <property type="molecule type" value="Genomic_DNA"/>
</dbReference>
<dbReference type="Proteomes" id="UP000807716">
    <property type="component" value="Unassembled WGS sequence"/>
</dbReference>
<keyword evidence="4" id="KW-1185">Reference proteome</keyword>
<comment type="caution">
    <text evidence="3">The sequence shown here is derived from an EMBL/GenBank/DDBJ whole genome shotgun (WGS) entry which is preliminary data.</text>
</comment>
<dbReference type="AlphaFoldDB" id="A0A9P6PNL0"/>
<dbReference type="InterPro" id="IPR037045">
    <property type="entry name" value="S8pro/Inhibitor_I9_sf"/>
</dbReference>
<proteinExistence type="predicted"/>
<organism evidence="3 4">
    <name type="scientific">Actinomortierella ambigua</name>
    <dbReference type="NCBI Taxonomy" id="1343610"/>
    <lineage>
        <taxon>Eukaryota</taxon>
        <taxon>Fungi</taxon>
        <taxon>Fungi incertae sedis</taxon>
        <taxon>Mucoromycota</taxon>
        <taxon>Mortierellomycotina</taxon>
        <taxon>Mortierellomycetes</taxon>
        <taxon>Mortierellales</taxon>
        <taxon>Mortierellaceae</taxon>
        <taxon>Actinomortierella</taxon>
    </lineage>
</organism>
<feature type="non-terminal residue" evidence="3">
    <location>
        <position position="145"/>
    </location>
</feature>
<evidence type="ECO:0000259" key="2">
    <source>
        <dbReference type="Pfam" id="PF05922"/>
    </source>
</evidence>
<feature type="domain" description="Inhibitor I9" evidence="2">
    <location>
        <begin position="36"/>
        <end position="125"/>
    </location>
</feature>
<keyword evidence="1" id="KW-0732">Signal</keyword>
<dbReference type="SUPFAM" id="SSF54897">
    <property type="entry name" value="Protease propeptides/inhibitors"/>
    <property type="match status" value="1"/>
</dbReference>
<feature type="chain" id="PRO_5040253839" description="Inhibitor I9 domain-containing protein" evidence="1">
    <location>
        <begin position="21"/>
        <end position="145"/>
    </location>
</feature>
<sequence length="145" mass="15579">MKILSLFVVACLAASSTVGGAGVLVQNPQRKSNPGKYIVVLKCDPAVSASAASGMMSSFEAKLKEIAKRRRQQILSGGQSRKTPKVVNRLDALHGFTIEDAADDLQELLQLNEVDYIEEDAEYRINVPVPPAPSVTTLLKRAGEA</sequence>
<evidence type="ECO:0000256" key="1">
    <source>
        <dbReference type="SAM" id="SignalP"/>
    </source>
</evidence>
<feature type="signal peptide" evidence="1">
    <location>
        <begin position="1"/>
        <end position="20"/>
    </location>
</feature>
<dbReference type="InterPro" id="IPR010259">
    <property type="entry name" value="S8pro/Inhibitor_I9"/>
</dbReference>
<gene>
    <name evidence="3" type="ORF">DFQ27_000544</name>
</gene>
<reference evidence="3" key="1">
    <citation type="journal article" date="2020" name="Fungal Divers.">
        <title>Resolving the Mortierellaceae phylogeny through synthesis of multi-gene phylogenetics and phylogenomics.</title>
        <authorList>
            <person name="Vandepol N."/>
            <person name="Liber J."/>
            <person name="Desiro A."/>
            <person name="Na H."/>
            <person name="Kennedy M."/>
            <person name="Barry K."/>
            <person name="Grigoriev I.V."/>
            <person name="Miller A.N."/>
            <person name="O'Donnell K."/>
            <person name="Stajich J.E."/>
            <person name="Bonito G."/>
        </authorList>
    </citation>
    <scope>NUCLEOTIDE SEQUENCE</scope>
    <source>
        <strain evidence="3">BC1065</strain>
    </source>
</reference>
<dbReference type="Gene3D" id="3.30.70.80">
    <property type="entry name" value="Peptidase S8 propeptide/proteinase inhibitor I9"/>
    <property type="match status" value="1"/>
</dbReference>
<protein>
    <recommendedName>
        <fullName evidence="2">Inhibitor I9 domain-containing protein</fullName>
    </recommendedName>
</protein>